<proteinExistence type="predicted"/>
<reference evidence="2 3" key="1">
    <citation type="submission" date="2024-01" db="EMBL/GenBank/DDBJ databases">
        <title>The complete chloroplast genome sequence of Lithospermum erythrorhizon: insights into the phylogenetic relationship among Boraginaceae species and the maternal lineages of purple gromwells.</title>
        <authorList>
            <person name="Okada T."/>
            <person name="Watanabe K."/>
        </authorList>
    </citation>
    <scope>NUCLEOTIDE SEQUENCE [LARGE SCALE GENOMIC DNA]</scope>
</reference>
<organism evidence="2 3">
    <name type="scientific">Lithospermum erythrorhizon</name>
    <name type="common">Purple gromwell</name>
    <name type="synonym">Lithospermum officinale var. erythrorhizon</name>
    <dbReference type="NCBI Taxonomy" id="34254"/>
    <lineage>
        <taxon>Eukaryota</taxon>
        <taxon>Viridiplantae</taxon>
        <taxon>Streptophyta</taxon>
        <taxon>Embryophyta</taxon>
        <taxon>Tracheophyta</taxon>
        <taxon>Spermatophyta</taxon>
        <taxon>Magnoliopsida</taxon>
        <taxon>eudicotyledons</taxon>
        <taxon>Gunneridae</taxon>
        <taxon>Pentapetalae</taxon>
        <taxon>asterids</taxon>
        <taxon>lamiids</taxon>
        <taxon>Boraginales</taxon>
        <taxon>Boraginaceae</taxon>
        <taxon>Boraginoideae</taxon>
        <taxon>Lithospermeae</taxon>
        <taxon>Lithospermum</taxon>
    </lineage>
</organism>
<dbReference type="Proteomes" id="UP001454036">
    <property type="component" value="Unassembled WGS sequence"/>
</dbReference>
<feature type="compositionally biased region" description="Basic and acidic residues" evidence="1">
    <location>
        <begin position="71"/>
        <end position="85"/>
    </location>
</feature>
<evidence type="ECO:0000313" key="3">
    <source>
        <dbReference type="Proteomes" id="UP001454036"/>
    </source>
</evidence>
<accession>A0AAV3QR72</accession>
<feature type="region of interest" description="Disordered" evidence="1">
    <location>
        <begin position="59"/>
        <end position="85"/>
    </location>
</feature>
<evidence type="ECO:0000256" key="1">
    <source>
        <dbReference type="SAM" id="MobiDB-lite"/>
    </source>
</evidence>
<dbReference type="AlphaFoldDB" id="A0AAV3QR72"/>
<gene>
    <name evidence="2" type="ORF">LIER_21665</name>
</gene>
<keyword evidence="3" id="KW-1185">Reference proteome</keyword>
<name>A0AAV3QR72_LITER</name>
<sequence length="85" mass="9617">MVEITPTLPLFFNLHNTSHSGPLTSFLATRDCNIFVDPKIEKIAETRWHSKWCFMKGGGSKGCKAPQVYENRSDQGPDSHFEADF</sequence>
<comment type="caution">
    <text evidence="2">The sequence shown here is derived from an EMBL/GenBank/DDBJ whole genome shotgun (WGS) entry which is preliminary data.</text>
</comment>
<protein>
    <submittedName>
        <fullName evidence="2">Uncharacterized protein</fullName>
    </submittedName>
</protein>
<evidence type="ECO:0000313" key="2">
    <source>
        <dbReference type="EMBL" id="GAA0166529.1"/>
    </source>
</evidence>
<dbReference type="EMBL" id="BAABME010005754">
    <property type="protein sequence ID" value="GAA0166529.1"/>
    <property type="molecule type" value="Genomic_DNA"/>
</dbReference>